<comment type="caution">
    <text evidence="2">The sequence shown here is derived from an EMBL/GenBank/DDBJ whole genome shotgun (WGS) entry which is preliminary data.</text>
</comment>
<protein>
    <submittedName>
        <fullName evidence="2">Uncharacterized protein</fullName>
    </submittedName>
</protein>
<evidence type="ECO:0000313" key="3">
    <source>
        <dbReference type="Proteomes" id="UP000016498"/>
    </source>
</evidence>
<sequence length="73" mass="8128">ESTRKETPMTTRMQMWSMALTAVATGIQAVVLLAVSWHWWALLMGTMSAINAAGVVAAIVNQRREQQQEEDPQ</sequence>
<keyword evidence="1" id="KW-0472">Membrane</keyword>
<proteinExistence type="predicted"/>
<evidence type="ECO:0000313" key="2">
    <source>
        <dbReference type="EMBL" id="ERH19941.1"/>
    </source>
</evidence>
<dbReference type="HOGENOM" id="CLU_2710369_0_0_11"/>
<gene>
    <name evidence="2" type="ORF">HMPREF1549_01351</name>
</gene>
<dbReference type="AlphaFoldDB" id="U1QC65"/>
<dbReference type="Proteomes" id="UP000016498">
    <property type="component" value="Unassembled WGS sequence"/>
</dbReference>
<evidence type="ECO:0000256" key="1">
    <source>
        <dbReference type="SAM" id="Phobius"/>
    </source>
</evidence>
<organism evidence="2 3">
    <name type="scientific">Actinomyces johnsonii F0510</name>
    <dbReference type="NCBI Taxonomy" id="1227262"/>
    <lineage>
        <taxon>Bacteria</taxon>
        <taxon>Bacillati</taxon>
        <taxon>Actinomycetota</taxon>
        <taxon>Actinomycetes</taxon>
        <taxon>Actinomycetales</taxon>
        <taxon>Actinomycetaceae</taxon>
        <taxon>Actinomyces</taxon>
    </lineage>
</organism>
<reference evidence="2 3" key="1">
    <citation type="submission" date="2013-06" db="EMBL/GenBank/DDBJ databases">
        <authorList>
            <person name="Weinstock G."/>
            <person name="Sodergren E."/>
            <person name="Lobos E.A."/>
            <person name="Fulton L."/>
            <person name="Fulton R."/>
            <person name="Courtney L."/>
            <person name="Fronick C."/>
            <person name="O'Laughlin M."/>
            <person name="Godfrey J."/>
            <person name="Wilson R.M."/>
            <person name="Miner T."/>
            <person name="Farmer C."/>
            <person name="Delehaunty K."/>
            <person name="Cordes M."/>
            <person name="Minx P."/>
            <person name="Tomlinson C."/>
            <person name="Chen J."/>
            <person name="Wollam A."/>
            <person name="Pepin K.H."/>
            <person name="Bhonagiri V."/>
            <person name="Zhang X."/>
            <person name="Warren W."/>
            <person name="Mitreva M."/>
            <person name="Mardis E.R."/>
            <person name="Wilson R.K."/>
        </authorList>
    </citation>
    <scope>NUCLEOTIDE SEQUENCE [LARGE SCALE GENOMIC DNA]</scope>
    <source>
        <strain evidence="2 3">F0510</strain>
    </source>
</reference>
<keyword evidence="1" id="KW-1133">Transmembrane helix</keyword>
<feature type="non-terminal residue" evidence="2">
    <location>
        <position position="1"/>
    </location>
</feature>
<name>U1QC65_9ACTO</name>
<keyword evidence="1" id="KW-0812">Transmembrane</keyword>
<feature type="transmembrane region" description="Helical" evidence="1">
    <location>
        <begin position="39"/>
        <end position="60"/>
    </location>
</feature>
<dbReference type="RefSeq" id="WP_021606034.1">
    <property type="nucleotide sequence ID" value="NZ_KE951641.1"/>
</dbReference>
<dbReference type="EMBL" id="AWSD01000134">
    <property type="protein sequence ID" value="ERH19941.1"/>
    <property type="molecule type" value="Genomic_DNA"/>
</dbReference>
<accession>U1QC65</accession>
<dbReference type="PATRIC" id="fig|1227262.3.peg.1101"/>